<dbReference type="RefSeq" id="WP_010263269.1">
    <property type="nucleotide sequence ID" value="NZ_CAEG01000012.1"/>
</dbReference>
<dbReference type="EMBL" id="FNRI01000002">
    <property type="protein sequence ID" value="SEA24087.1"/>
    <property type="molecule type" value="Genomic_DNA"/>
</dbReference>
<feature type="domain" description="Glycoside hydrolase family 2 immunoglobulin-like beta-sandwich" evidence="7">
    <location>
        <begin position="608"/>
        <end position="716"/>
    </location>
</feature>
<keyword evidence="3 5" id="KW-0378">Hydrolase</keyword>
<dbReference type="Pfam" id="PF00295">
    <property type="entry name" value="Glyco_hydro_28"/>
    <property type="match status" value="1"/>
</dbReference>
<dbReference type="InterPro" id="IPR006102">
    <property type="entry name" value="Ig-like_GH2"/>
</dbReference>
<evidence type="ECO:0000256" key="5">
    <source>
        <dbReference type="RuleBase" id="RU361169"/>
    </source>
</evidence>
<dbReference type="InterPro" id="IPR051801">
    <property type="entry name" value="GH28_Enzymes"/>
</dbReference>
<feature type="chain" id="PRO_5010307343" evidence="6">
    <location>
        <begin position="22"/>
        <end position="1278"/>
    </location>
</feature>
<dbReference type="InterPro" id="IPR011050">
    <property type="entry name" value="Pectin_lyase_fold/virulence"/>
</dbReference>
<comment type="similarity">
    <text evidence="1">Belongs to the glycosyl hydrolase 2 family.</text>
</comment>
<protein>
    <submittedName>
        <fullName evidence="8">Glycosyl hydrolases family 2</fullName>
    </submittedName>
</protein>
<dbReference type="SUPFAM" id="SSF49785">
    <property type="entry name" value="Galactose-binding domain-like"/>
    <property type="match status" value="1"/>
</dbReference>
<dbReference type="AlphaFoldDB" id="A0A1H3ZKA6"/>
<organism evidence="8 9">
    <name type="scientific">Alistipes timonensis JC136</name>
    <dbReference type="NCBI Taxonomy" id="1033731"/>
    <lineage>
        <taxon>Bacteria</taxon>
        <taxon>Pseudomonadati</taxon>
        <taxon>Bacteroidota</taxon>
        <taxon>Bacteroidia</taxon>
        <taxon>Bacteroidales</taxon>
        <taxon>Rikenellaceae</taxon>
        <taxon>Alistipes</taxon>
    </lineage>
</organism>
<gene>
    <name evidence="8" type="ORF">SAMN05444145_102241</name>
</gene>
<keyword evidence="6" id="KW-0732">Signal</keyword>
<evidence type="ECO:0000313" key="9">
    <source>
        <dbReference type="Proteomes" id="UP000183253"/>
    </source>
</evidence>
<keyword evidence="9" id="KW-1185">Reference proteome</keyword>
<dbReference type="Gene3D" id="2.60.40.10">
    <property type="entry name" value="Immunoglobulins"/>
    <property type="match status" value="1"/>
</dbReference>
<dbReference type="Gene3D" id="3.20.20.80">
    <property type="entry name" value="Glycosidases"/>
    <property type="match status" value="1"/>
</dbReference>
<evidence type="ECO:0000256" key="1">
    <source>
        <dbReference type="ARBA" id="ARBA00007401"/>
    </source>
</evidence>
<dbReference type="InterPro" id="IPR017853">
    <property type="entry name" value="GH"/>
</dbReference>
<evidence type="ECO:0000256" key="6">
    <source>
        <dbReference type="SAM" id="SignalP"/>
    </source>
</evidence>
<reference evidence="8 9" key="1">
    <citation type="submission" date="2016-10" db="EMBL/GenBank/DDBJ databases">
        <authorList>
            <person name="de Groot N.N."/>
        </authorList>
    </citation>
    <scope>NUCLEOTIDE SEQUENCE [LARGE SCALE GENOMIC DNA]</scope>
    <source>
        <strain evidence="8 9">DSM 25383</strain>
    </source>
</reference>
<dbReference type="Proteomes" id="UP000183253">
    <property type="component" value="Unassembled WGS sequence"/>
</dbReference>
<evidence type="ECO:0000256" key="4">
    <source>
        <dbReference type="ARBA" id="ARBA00023295"/>
    </source>
</evidence>
<dbReference type="OrthoDB" id="9795222at2"/>
<dbReference type="GO" id="GO:0004650">
    <property type="term" value="F:polygalacturonase activity"/>
    <property type="evidence" value="ECO:0007669"/>
    <property type="project" value="InterPro"/>
</dbReference>
<dbReference type="InterPro" id="IPR008979">
    <property type="entry name" value="Galactose-bd-like_sf"/>
</dbReference>
<dbReference type="SUPFAM" id="SSF49303">
    <property type="entry name" value="beta-Galactosidase/glucuronidase domain"/>
    <property type="match status" value="1"/>
</dbReference>
<proteinExistence type="inferred from homology"/>
<feature type="signal peptide" evidence="6">
    <location>
        <begin position="1"/>
        <end position="21"/>
    </location>
</feature>
<dbReference type="GO" id="GO:0005975">
    <property type="term" value="P:carbohydrate metabolic process"/>
    <property type="evidence" value="ECO:0007669"/>
    <property type="project" value="InterPro"/>
</dbReference>
<accession>A0A1H3ZKA6</accession>
<dbReference type="STRING" id="1033731.SAMN05444145_102241"/>
<dbReference type="SUPFAM" id="SSF51126">
    <property type="entry name" value="Pectin lyase-like"/>
    <property type="match status" value="1"/>
</dbReference>
<dbReference type="Gene3D" id="2.60.120.260">
    <property type="entry name" value="Galactose-binding domain-like"/>
    <property type="match status" value="1"/>
</dbReference>
<name>A0A1H3ZKA6_9BACT</name>
<dbReference type="PANTHER" id="PTHR31339">
    <property type="entry name" value="PECTIN LYASE-RELATED"/>
    <property type="match status" value="1"/>
</dbReference>
<dbReference type="Gene3D" id="2.160.20.10">
    <property type="entry name" value="Single-stranded right-handed beta-helix, Pectin lyase-like"/>
    <property type="match status" value="1"/>
</dbReference>
<dbReference type="InterPro" id="IPR036156">
    <property type="entry name" value="Beta-gal/glucu_dom_sf"/>
</dbReference>
<dbReference type="InterPro" id="IPR013783">
    <property type="entry name" value="Ig-like_fold"/>
</dbReference>
<comment type="similarity">
    <text evidence="2 5">Belongs to the glycosyl hydrolase 28 family.</text>
</comment>
<dbReference type="SUPFAM" id="SSF51445">
    <property type="entry name" value="(Trans)glycosidases"/>
    <property type="match status" value="1"/>
</dbReference>
<dbReference type="SMART" id="SM00710">
    <property type="entry name" value="PbH1"/>
    <property type="match status" value="6"/>
</dbReference>
<evidence type="ECO:0000313" key="8">
    <source>
        <dbReference type="EMBL" id="SEA24087.1"/>
    </source>
</evidence>
<evidence type="ECO:0000259" key="7">
    <source>
        <dbReference type="Pfam" id="PF00703"/>
    </source>
</evidence>
<dbReference type="PANTHER" id="PTHR31339:SF9">
    <property type="entry name" value="PLASMIN AND FIBRONECTIN-BINDING PROTEIN A"/>
    <property type="match status" value="1"/>
</dbReference>
<evidence type="ECO:0000256" key="2">
    <source>
        <dbReference type="ARBA" id="ARBA00008834"/>
    </source>
</evidence>
<evidence type="ECO:0000256" key="3">
    <source>
        <dbReference type="ARBA" id="ARBA00022801"/>
    </source>
</evidence>
<dbReference type="InterPro" id="IPR006626">
    <property type="entry name" value="PbH1"/>
</dbReference>
<dbReference type="InterPro" id="IPR000743">
    <property type="entry name" value="Glyco_hydro_28"/>
</dbReference>
<dbReference type="InterPro" id="IPR012334">
    <property type="entry name" value="Pectin_lyas_fold"/>
</dbReference>
<sequence>MTLKRILILSLLLTAAWNAGARNRAGEIERQIRLVTFPERDFRITDFGAEAGGEADCRPAVAAAIDRCSREGGGRVVIPAGRWFSKGPVVLKSHVNLHLEAGAVLFFSSDEADYLPAVLTRWEGTEVYNYSPLIYAWQATNIAVTGQGVIDGRGSHNFAHWKPRQKADQKALRRMGTDLVPVSDRLFGEGHYLRPAMLEPVNCTDVLIEGVTFVDSPFWVIHPLACENVTVRGVTVDSYNLNNDGCDPESCTNVLIEDCTFRTGDDGIAIKSGRDNDAWRIGRPTENVLIRNCSFRSKANGVCIGSEISGGVRNVVVENVRMSDVGNGIYFKSNLDRGGYIEDVFVCGVEADSVRKTLVLFEPDYKSESRENHPTAFRGFVIEDVRAQWAGKAGIDIRGFADMPVRDVTISRLTLASTPEPVIVRNAAGIILSEVTINGERQDRRDPDACISLNGKWEVAIADTMPQTYAAKVPVPGVITMATPSLGEDLDAVDNREIGYDYVWYRRTFTLDGAAYPRALLRLRAKYNAQVFLNGREIGCDPHTTYSHGTFDLSEAIDYDGANELVVRVGSWNTATTPSKENSAEWWRNSRAPGIWDDVSLCLGQSVSIDHLKILPEVPEGRVRCVATLVNTSTRDERLAIEAAVCDDMLAVSRAAAEVFVPAGGSAKCELMLPADMLRTWSAGKEGTPRLYRMEVTATNTAGVLCSRKSERFGYRSIETRGRDVLVNGEKVLFRAENIAFVRALNRWADVMFDEAWIRRFLRAAVQEYNFNYLRFHLGHAYGKWYDIADEEGIMIQDEWRFMHDDEPTGKDLEDTETEFRRWISENVNHPSIVAWDQENEGNVRLEALKAELRRYDPTRLWGEDDYDAKHIYEYSENVVKDFSGYTISDTKPSTVLESCRLWTNEFGRLEPRENFKTSRTASGWGLYYYDRDDIARLLSDLHADIGTFYRSRRLQAWAPFALLSGAVNGHNFYRGDIADSLSPQPNLLVLKRLNEPVGTSVEMNQAREWYKDKTLYRPGAEYRKTIWVWNDLPRACDVRLRVLLVAPDGTKHICADEIVPVAASSAVKREVRLTMPRTQGVCLVEPRLTLPGGREVAGVRRRLMVARNASKVAERMAFGGRRTPVAGGWSILEHFTGSDIPDPVRQGIIAAAGDGLIDRIDVSGTPEAPTYIVQSTRYESHDRLHLTTTTFDAEGRVRDIRRAEAMPYVNLPAPVRRTIVEVVGSVPVDESRVIRRGEGDETTYEITMIGSDLRYKLRITDDGVLHDKKVTRKKAKK</sequence>
<keyword evidence="4 5" id="KW-0326">Glycosidase</keyword>
<dbReference type="Pfam" id="PF00703">
    <property type="entry name" value="Glyco_hydro_2"/>
    <property type="match status" value="1"/>
</dbReference>